<keyword evidence="1" id="KW-0853">WD repeat</keyword>
<sequence>MKQNTQLKKNYRSNMQDVSSLFDLTSSSGGHNTDNTVTILQNATGYPAMEQVKKRPELLHCSQSRNILRDLMLRDFGFLYYNCYKTKTRALESIAEMNLVGKKHKELEYDLPGYPKATFLMVFSPDGTKMASAHGNHSIYITDMATRKNIKILSGHPRTPWCIAFHPSSSHILASGCLGGQVRIWDLRDGSKIWNTESQTVIASLAFHPSEKLLVIATNNEIHFWDWSQSKPFAIISTKTSIEKVRYVAFDNLGKKLITGIGNCPREPKSFRSCLRYGRTAHDSQVLSNYGGTLIVQSEAIQTIGTEPSHSTRSNFRGTISVDNNELLQYICNTGRRTGRGRGEFPRDDDETPVPEDVSAVVLNFLGISGRNYRIQAWDFSKGEIPDIKNCKYCLLYSQSTSYVVAEKNIVIHKCKIRNDASINISSDGTLLATCFVGAAGVYSLQWETLGREIYWTKVYNSVISVSISPTQEHLLVGLARNKFGNDYTMAVIYRLTRKQFENDKLFIRDLDLEVRDLLQNNHPTRAHTSINCIRWAPQPGQGLIYATNTGRLAILH</sequence>
<dbReference type="AlphaFoldDB" id="A0A833RZ30"/>
<dbReference type="PROSITE" id="PS50294">
    <property type="entry name" value="WD_REPEATS_REGION"/>
    <property type="match status" value="1"/>
</dbReference>
<evidence type="ECO:0000313" key="2">
    <source>
        <dbReference type="EMBL" id="KAF3425985.1"/>
    </source>
</evidence>
<dbReference type="PANTHER" id="PTHR22874:SF1">
    <property type="entry name" value="ACTIVATING MOLECULE IN BECN1-REGULATED AUTOPHAGY PROTEIN 1"/>
    <property type="match status" value="1"/>
</dbReference>
<protein>
    <recommendedName>
        <fullName evidence="4">Activating molecule in BECN1-regulated autophagy protein 1</fullName>
    </recommendedName>
</protein>
<keyword evidence="3" id="KW-1185">Reference proteome</keyword>
<evidence type="ECO:0000256" key="1">
    <source>
        <dbReference type="PROSITE-ProRule" id="PRU00221"/>
    </source>
</evidence>
<accession>A0A833RZ30</accession>
<evidence type="ECO:0000313" key="3">
    <source>
        <dbReference type="Proteomes" id="UP000655588"/>
    </source>
</evidence>
<dbReference type="SMART" id="SM00320">
    <property type="entry name" value="WD40"/>
    <property type="match status" value="3"/>
</dbReference>
<evidence type="ECO:0008006" key="4">
    <source>
        <dbReference type="Google" id="ProtNLM"/>
    </source>
</evidence>
<dbReference type="PANTHER" id="PTHR22874">
    <property type="entry name" value="ACTIVATING MOLECULE IN BECN1-REGULATED AUTOPHAGY PROTEIN 1"/>
    <property type="match status" value="1"/>
</dbReference>
<proteinExistence type="predicted"/>
<dbReference type="InterPro" id="IPR015943">
    <property type="entry name" value="WD40/YVTN_repeat-like_dom_sf"/>
</dbReference>
<organism evidence="2 3">
    <name type="scientific">Frieseomelitta varia</name>
    <dbReference type="NCBI Taxonomy" id="561572"/>
    <lineage>
        <taxon>Eukaryota</taxon>
        <taxon>Metazoa</taxon>
        <taxon>Ecdysozoa</taxon>
        <taxon>Arthropoda</taxon>
        <taxon>Hexapoda</taxon>
        <taxon>Insecta</taxon>
        <taxon>Pterygota</taxon>
        <taxon>Neoptera</taxon>
        <taxon>Endopterygota</taxon>
        <taxon>Hymenoptera</taxon>
        <taxon>Apocrita</taxon>
        <taxon>Aculeata</taxon>
        <taxon>Apoidea</taxon>
        <taxon>Anthophila</taxon>
        <taxon>Apidae</taxon>
        <taxon>Frieseomelitta</taxon>
    </lineage>
</organism>
<dbReference type="PROSITE" id="PS50082">
    <property type="entry name" value="WD_REPEATS_2"/>
    <property type="match status" value="1"/>
</dbReference>
<dbReference type="SUPFAM" id="SSF50978">
    <property type="entry name" value="WD40 repeat-like"/>
    <property type="match status" value="1"/>
</dbReference>
<dbReference type="GO" id="GO:1990756">
    <property type="term" value="F:ubiquitin-like ligase-substrate adaptor activity"/>
    <property type="evidence" value="ECO:0007669"/>
    <property type="project" value="TreeGrafter"/>
</dbReference>
<dbReference type="InterPro" id="IPR052596">
    <property type="entry name" value="AMBRA1_autophagy"/>
</dbReference>
<dbReference type="GO" id="GO:0000045">
    <property type="term" value="P:autophagosome assembly"/>
    <property type="evidence" value="ECO:0007669"/>
    <property type="project" value="TreeGrafter"/>
</dbReference>
<dbReference type="Proteomes" id="UP000655588">
    <property type="component" value="Unassembled WGS sequence"/>
</dbReference>
<dbReference type="GO" id="GO:0080008">
    <property type="term" value="C:Cul4-RING E3 ubiquitin ligase complex"/>
    <property type="evidence" value="ECO:0007669"/>
    <property type="project" value="TreeGrafter"/>
</dbReference>
<feature type="repeat" description="WD" evidence="1">
    <location>
        <begin position="153"/>
        <end position="195"/>
    </location>
</feature>
<reference evidence="2" key="1">
    <citation type="submission" date="2019-11" db="EMBL/GenBank/DDBJ databases">
        <title>The nuclear and mitochondrial genomes of Frieseomelitta varia - a highly eusocial stingless bee (Meliponini) with a permanently sterile worker caste.</title>
        <authorList>
            <person name="Freitas F.C.P."/>
            <person name="Lourenco A.P."/>
            <person name="Nunes F.M.F."/>
            <person name="Paschoal A.R."/>
            <person name="Abreu F.C.P."/>
            <person name="Barbin F.O."/>
            <person name="Bataglia L."/>
            <person name="Cardoso-Junior C.A.M."/>
            <person name="Cervoni M.S."/>
            <person name="Silva S.R."/>
            <person name="Dalarmi F."/>
            <person name="Del Lama M.A."/>
            <person name="Depintor T.S."/>
            <person name="Ferreira K.M."/>
            <person name="Goria P.S."/>
            <person name="Jaskot M.C."/>
            <person name="Lago D.C."/>
            <person name="Luna-Lucena D."/>
            <person name="Moda L.M."/>
            <person name="Nascimento L."/>
            <person name="Pedrino M."/>
            <person name="Rabico F.O."/>
            <person name="Sanches F.C."/>
            <person name="Santos D.E."/>
            <person name="Santos C.G."/>
            <person name="Vieira J."/>
            <person name="Lopes T.F."/>
            <person name="Barchuk A.R."/>
            <person name="Hartfelder K."/>
            <person name="Simoes Z.L.P."/>
            <person name="Bitondi M.M.G."/>
            <person name="Pinheiro D.G."/>
        </authorList>
    </citation>
    <scope>NUCLEOTIDE SEQUENCE</scope>
    <source>
        <strain evidence="2">USP_RPSP 00005682</strain>
        <tissue evidence="2">Whole individual</tissue>
    </source>
</reference>
<dbReference type="Pfam" id="PF00400">
    <property type="entry name" value="WD40"/>
    <property type="match status" value="1"/>
</dbReference>
<dbReference type="InterPro" id="IPR001680">
    <property type="entry name" value="WD40_rpt"/>
</dbReference>
<dbReference type="Gene3D" id="2.130.10.10">
    <property type="entry name" value="YVTN repeat-like/Quinoprotein amine dehydrogenase"/>
    <property type="match status" value="1"/>
</dbReference>
<name>A0A833RZ30_9HYME</name>
<dbReference type="GO" id="GO:0000423">
    <property type="term" value="P:mitophagy"/>
    <property type="evidence" value="ECO:0007669"/>
    <property type="project" value="TreeGrafter"/>
</dbReference>
<dbReference type="EMBL" id="WNWW01000347">
    <property type="protein sequence ID" value="KAF3425985.1"/>
    <property type="molecule type" value="Genomic_DNA"/>
</dbReference>
<dbReference type="InterPro" id="IPR036322">
    <property type="entry name" value="WD40_repeat_dom_sf"/>
</dbReference>
<gene>
    <name evidence="2" type="ORF">E2986_01541</name>
</gene>
<comment type="caution">
    <text evidence="2">The sequence shown here is derived from an EMBL/GenBank/DDBJ whole genome shotgun (WGS) entry which is preliminary data.</text>
</comment>